<proteinExistence type="predicted"/>
<comment type="caution">
    <text evidence="1">The sequence shown here is derived from an EMBL/GenBank/DDBJ whole genome shotgun (WGS) entry which is preliminary data.</text>
</comment>
<reference evidence="1" key="1">
    <citation type="submission" date="2022-04" db="EMBL/GenBank/DDBJ databases">
        <title>Genome of the entomopathogenic fungus Entomophthora muscae.</title>
        <authorList>
            <person name="Elya C."/>
            <person name="Lovett B.R."/>
            <person name="Lee E."/>
            <person name="Macias A.M."/>
            <person name="Hajek A.E."/>
            <person name="De Bivort B.L."/>
            <person name="Kasson M.T."/>
            <person name="De Fine Licht H.H."/>
            <person name="Stajich J.E."/>
        </authorList>
    </citation>
    <scope>NUCLEOTIDE SEQUENCE</scope>
    <source>
        <strain evidence="1">Berkeley</strain>
    </source>
</reference>
<dbReference type="Proteomes" id="UP001165960">
    <property type="component" value="Unassembled WGS sequence"/>
</dbReference>
<gene>
    <name evidence="1" type="ORF">DSO57_1018761</name>
</gene>
<sequence>MSARKRATFHFSEEPDIDPYEVLDEEQQENLISAFKHSDELSNTVFKVVLSSCFSILAAIWFWQHGLTASLLLNSASFLIGLGTLWMTPNQSKPISYSLGTLNVDLRVIYAAMGLLSGASFYYFRATGTGLHPYQNMLWSMLSSLQTALIIASNAAMASTQEDIELLDQFKYVQKGA</sequence>
<organism evidence="1 2">
    <name type="scientific">Entomophthora muscae</name>
    <dbReference type="NCBI Taxonomy" id="34485"/>
    <lineage>
        <taxon>Eukaryota</taxon>
        <taxon>Fungi</taxon>
        <taxon>Fungi incertae sedis</taxon>
        <taxon>Zoopagomycota</taxon>
        <taxon>Entomophthoromycotina</taxon>
        <taxon>Entomophthoromycetes</taxon>
        <taxon>Entomophthorales</taxon>
        <taxon>Entomophthoraceae</taxon>
        <taxon>Entomophthora</taxon>
    </lineage>
</organism>
<dbReference type="EMBL" id="QTSX02006472">
    <property type="protein sequence ID" value="KAJ9054042.1"/>
    <property type="molecule type" value="Genomic_DNA"/>
</dbReference>
<name>A0ACC2RVJ5_9FUNG</name>
<accession>A0ACC2RVJ5</accession>
<protein>
    <submittedName>
        <fullName evidence="1">Uncharacterized protein</fullName>
    </submittedName>
</protein>
<evidence type="ECO:0000313" key="1">
    <source>
        <dbReference type="EMBL" id="KAJ9054042.1"/>
    </source>
</evidence>
<evidence type="ECO:0000313" key="2">
    <source>
        <dbReference type="Proteomes" id="UP001165960"/>
    </source>
</evidence>
<keyword evidence="2" id="KW-1185">Reference proteome</keyword>